<dbReference type="InterPro" id="IPR051013">
    <property type="entry name" value="MBL_superfamily_lactonases"/>
</dbReference>
<dbReference type="Proteomes" id="UP000473574">
    <property type="component" value="Unassembled WGS sequence"/>
</dbReference>
<evidence type="ECO:0000256" key="3">
    <source>
        <dbReference type="ARBA" id="ARBA00022801"/>
    </source>
</evidence>
<comment type="caution">
    <text evidence="6">The sequence shown here is derived from an EMBL/GenBank/DDBJ whole genome shotgun (WGS) entry which is preliminary data.</text>
</comment>
<evidence type="ECO:0000256" key="1">
    <source>
        <dbReference type="ARBA" id="ARBA00007749"/>
    </source>
</evidence>
<dbReference type="EMBL" id="QZCE01000002">
    <property type="protein sequence ID" value="NEZ64388.1"/>
    <property type="molecule type" value="Genomic_DNA"/>
</dbReference>
<evidence type="ECO:0000259" key="5">
    <source>
        <dbReference type="SMART" id="SM00849"/>
    </source>
</evidence>
<evidence type="ECO:0000256" key="4">
    <source>
        <dbReference type="ARBA" id="ARBA00022833"/>
    </source>
</evidence>
<dbReference type="Pfam" id="PF00753">
    <property type="entry name" value="Lactamase_B"/>
    <property type="match status" value="1"/>
</dbReference>
<protein>
    <submittedName>
        <fullName evidence="6">MBL fold metallo-hydrolase</fullName>
    </submittedName>
</protein>
<organism evidence="6 7">
    <name type="scientific">Adonisia turfae CCMR0082</name>
    <dbReference type="NCBI Taxonomy" id="2304604"/>
    <lineage>
        <taxon>Bacteria</taxon>
        <taxon>Bacillati</taxon>
        <taxon>Cyanobacteriota</taxon>
        <taxon>Adonisia</taxon>
        <taxon>Adonisia turfae</taxon>
    </lineage>
</organism>
<dbReference type="InterPro" id="IPR036866">
    <property type="entry name" value="RibonucZ/Hydroxyglut_hydro"/>
</dbReference>
<keyword evidence="4" id="KW-0862">Zinc</keyword>
<evidence type="ECO:0000313" key="7">
    <source>
        <dbReference type="Proteomes" id="UP000473574"/>
    </source>
</evidence>
<evidence type="ECO:0000313" key="6">
    <source>
        <dbReference type="EMBL" id="NEZ64388.1"/>
    </source>
</evidence>
<feature type="domain" description="Metallo-beta-lactamase" evidence="5">
    <location>
        <begin position="116"/>
        <end position="324"/>
    </location>
</feature>
<sequence>MREQHWYGALLRGLTHYLSRRFRRWQLLVLATGITLGLVILGHDAIAQTDPVETTLETGPTNAAVYHFKVGDLNAMVVSDGTLSFPASFFVPNADPSAVTAVLTEHFLSTEDVFAHVNALYIETDDHKVLIDTGAGNAFGPTAGHLLENLEAAGIAATDIDTVILTHAHPDHIGGILDADGQLRLPNAWFYISQAESEFWMADTVEMPKSLLDEETRTGLIAAAKGNLTAIRDRTTLFAMGDEVIPHIQAIDSAGHTPGQASFLITSGEDSLLSTGDVFFSDPLNLENPDWEVVFDDDPAQGVMARRELLETTTAERQLLLVPHMPFPGLGHVRTQGDAYGWEPVVWRFTA</sequence>
<dbReference type="GO" id="GO:0016787">
    <property type="term" value="F:hydrolase activity"/>
    <property type="evidence" value="ECO:0007669"/>
    <property type="project" value="UniProtKB-KW"/>
</dbReference>
<dbReference type="GO" id="GO:0046872">
    <property type="term" value="F:metal ion binding"/>
    <property type="evidence" value="ECO:0007669"/>
    <property type="project" value="UniProtKB-KW"/>
</dbReference>
<dbReference type="PANTHER" id="PTHR42978">
    <property type="entry name" value="QUORUM-QUENCHING LACTONASE YTNP-RELATED-RELATED"/>
    <property type="match status" value="1"/>
</dbReference>
<dbReference type="InterPro" id="IPR001279">
    <property type="entry name" value="Metallo-B-lactamas"/>
</dbReference>
<gene>
    <name evidence="6" type="ORF">D0962_16585</name>
</gene>
<dbReference type="PANTHER" id="PTHR42978:SF6">
    <property type="entry name" value="QUORUM-QUENCHING LACTONASE YTNP-RELATED"/>
    <property type="match status" value="1"/>
</dbReference>
<dbReference type="AlphaFoldDB" id="A0A6M0S7F1"/>
<comment type="similarity">
    <text evidence="1">Belongs to the metallo-beta-lactamase superfamily.</text>
</comment>
<keyword evidence="3 6" id="KW-0378">Hydrolase</keyword>
<dbReference type="SUPFAM" id="SSF56281">
    <property type="entry name" value="Metallo-hydrolase/oxidoreductase"/>
    <property type="match status" value="1"/>
</dbReference>
<keyword evidence="2" id="KW-0479">Metal-binding</keyword>
<evidence type="ECO:0000256" key="2">
    <source>
        <dbReference type="ARBA" id="ARBA00022723"/>
    </source>
</evidence>
<dbReference type="RefSeq" id="WP_163664625.1">
    <property type="nucleotide sequence ID" value="NZ_QZCE01000002.1"/>
</dbReference>
<proteinExistence type="inferred from homology"/>
<dbReference type="Gene3D" id="3.60.15.10">
    <property type="entry name" value="Ribonuclease Z/Hydroxyacylglutathione hydrolase-like"/>
    <property type="match status" value="1"/>
</dbReference>
<dbReference type="CDD" id="cd07720">
    <property type="entry name" value="OPHC2-like_MBL-fold"/>
    <property type="match status" value="1"/>
</dbReference>
<accession>A0A6M0S7F1</accession>
<reference evidence="6 7" key="1">
    <citation type="journal article" date="2020" name="Microb. Ecol.">
        <title>Ecogenomics of the Marine Benthic Filamentous Cyanobacterium Adonisia.</title>
        <authorList>
            <person name="Walter J.M."/>
            <person name="Coutinho F.H."/>
            <person name="Leomil L."/>
            <person name="Hargreaves P.I."/>
            <person name="Campeao M.E."/>
            <person name="Vieira V.V."/>
            <person name="Silva B.S."/>
            <person name="Fistarol G.O."/>
            <person name="Salomon P.S."/>
            <person name="Sawabe T."/>
            <person name="Mino S."/>
            <person name="Hosokawa M."/>
            <person name="Miyashita H."/>
            <person name="Maruyama F."/>
            <person name="van Verk M.C."/>
            <person name="Dutilh B.E."/>
            <person name="Thompson C.C."/>
            <person name="Thompson F.L."/>
        </authorList>
    </citation>
    <scope>NUCLEOTIDE SEQUENCE [LARGE SCALE GENOMIC DNA]</scope>
    <source>
        <strain evidence="6 7">CCMR0082</strain>
    </source>
</reference>
<dbReference type="SMART" id="SM00849">
    <property type="entry name" value="Lactamase_B"/>
    <property type="match status" value="1"/>
</dbReference>
<name>A0A6M0S7F1_9CYAN</name>